<dbReference type="Gene3D" id="1.10.10.10">
    <property type="entry name" value="Winged helix-like DNA-binding domain superfamily/Winged helix DNA-binding domain"/>
    <property type="match status" value="1"/>
</dbReference>
<name>A0ABQ2D845_9MICC</name>
<proteinExistence type="predicted"/>
<accession>A0ABQ2D845</accession>
<dbReference type="InterPro" id="IPR009061">
    <property type="entry name" value="DNA-bd_dom_put_sf"/>
</dbReference>
<reference evidence="3" key="1">
    <citation type="journal article" date="2019" name="Int. J. Syst. Evol. Microbiol.">
        <title>The Global Catalogue of Microorganisms (GCM) 10K type strain sequencing project: providing services to taxonomists for standard genome sequencing and annotation.</title>
        <authorList>
            <consortium name="The Broad Institute Genomics Platform"/>
            <consortium name="The Broad Institute Genome Sequencing Center for Infectious Disease"/>
            <person name="Wu L."/>
            <person name="Ma J."/>
        </authorList>
    </citation>
    <scope>NUCLEOTIDE SEQUENCE [LARGE SCALE GENOMIC DNA]</scope>
    <source>
        <strain evidence="3">CGMCC 1.3685</strain>
    </source>
</reference>
<protein>
    <recommendedName>
        <fullName evidence="1">Helix-turn-helix domain-containing protein</fullName>
    </recommendedName>
</protein>
<evidence type="ECO:0000313" key="2">
    <source>
        <dbReference type="EMBL" id="GGJ47979.1"/>
    </source>
</evidence>
<dbReference type="Pfam" id="PF12728">
    <property type="entry name" value="HTH_17"/>
    <property type="match status" value="1"/>
</dbReference>
<dbReference type="Proteomes" id="UP000606115">
    <property type="component" value="Unassembled WGS sequence"/>
</dbReference>
<organism evidence="2 3">
    <name type="scientific">Glutamicibacter ardleyensis</name>
    <dbReference type="NCBI Taxonomy" id="225894"/>
    <lineage>
        <taxon>Bacteria</taxon>
        <taxon>Bacillati</taxon>
        <taxon>Actinomycetota</taxon>
        <taxon>Actinomycetes</taxon>
        <taxon>Micrococcales</taxon>
        <taxon>Micrococcaceae</taxon>
        <taxon>Glutamicibacter</taxon>
    </lineage>
</organism>
<dbReference type="NCBIfam" id="TIGR01764">
    <property type="entry name" value="excise"/>
    <property type="match status" value="1"/>
</dbReference>
<feature type="domain" description="Helix-turn-helix" evidence="1">
    <location>
        <begin position="75"/>
        <end position="124"/>
    </location>
</feature>
<evidence type="ECO:0000313" key="3">
    <source>
        <dbReference type="Proteomes" id="UP000606115"/>
    </source>
</evidence>
<dbReference type="RefSeq" id="WP_096254842.1">
    <property type="nucleotide sequence ID" value="NZ_BMKX01000001.1"/>
</dbReference>
<evidence type="ECO:0000259" key="1">
    <source>
        <dbReference type="Pfam" id="PF12728"/>
    </source>
</evidence>
<dbReference type="EMBL" id="BMKX01000001">
    <property type="protein sequence ID" value="GGJ47979.1"/>
    <property type="molecule type" value="Genomic_DNA"/>
</dbReference>
<dbReference type="GeneID" id="303302741"/>
<keyword evidence="3" id="KW-1185">Reference proteome</keyword>
<dbReference type="InterPro" id="IPR036388">
    <property type="entry name" value="WH-like_DNA-bd_sf"/>
</dbReference>
<gene>
    <name evidence="2" type="ORF">GCM10007173_03270</name>
</gene>
<dbReference type="InterPro" id="IPR041657">
    <property type="entry name" value="HTH_17"/>
</dbReference>
<dbReference type="InterPro" id="IPR010093">
    <property type="entry name" value="SinI_DNA-bd"/>
</dbReference>
<sequence length="137" mass="14848">MASPTSALGRVRTFEALDEKTTTRLQRALSESEDTTVFVNGTALQLPKDAHDALLEVLNRFAAGESVSIGTTELLLNTSQAAQMAGISNSYLRKLADAGIIPVEYRGTHRRIRPSAIQAWLDQRPAPEAETKDLPTG</sequence>
<dbReference type="SUPFAM" id="SSF46955">
    <property type="entry name" value="Putative DNA-binding domain"/>
    <property type="match status" value="1"/>
</dbReference>
<comment type="caution">
    <text evidence="2">The sequence shown here is derived from an EMBL/GenBank/DDBJ whole genome shotgun (WGS) entry which is preliminary data.</text>
</comment>